<dbReference type="InterPro" id="IPR008991">
    <property type="entry name" value="Translation_prot_SH3-like_sf"/>
</dbReference>
<dbReference type="OrthoDB" id="23689at2157"/>
<comment type="similarity">
    <text evidence="3 11">Belongs to the eIF-5A family.</text>
</comment>
<dbReference type="NCBIfam" id="TIGR00037">
    <property type="entry name" value="eIF_5A"/>
    <property type="match status" value="1"/>
</dbReference>
<dbReference type="GO" id="GO:0045905">
    <property type="term" value="P:positive regulation of translational termination"/>
    <property type="evidence" value="ECO:0007669"/>
    <property type="project" value="InterPro"/>
</dbReference>
<keyword evidence="5 11" id="KW-0963">Cytoplasm</keyword>
<dbReference type="EMBL" id="CP002772">
    <property type="protein sequence ID" value="AEG17356.1"/>
    <property type="molecule type" value="Genomic_DNA"/>
</dbReference>
<keyword evidence="6 11" id="KW-0396">Initiation factor</keyword>
<dbReference type="GO" id="GO:0005737">
    <property type="term" value="C:cytoplasm"/>
    <property type="evidence" value="ECO:0007669"/>
    <property type="project" value="UniProtKB-SubCell"/>
</dbReference>
<evidence type="ECO:0000256" key="6">
    <source>
        <dbReference type="ARBA" id="ARBA00022540"/>
    </source>
</evidence>
<keyword evidence="7 11" id="KW-0648">Protein biosynthesis</keyword>
<evidence type="ECO:0000259" key="12">
    <source>
        <dbReference type="SMART" id="SM01376"/>
    </source>
</evidence>
<feature type="modified residue" description="Hypusine" evidence="11">
    <location>
        <position position="36"/>
    </location>
</feature>
<dbReference type="GO" id="GO:0003723">
    <property type="term" value="F:RNA binding"/>
    <property type="evidence" value="ECO:0007669"/>
    <property type="project" value="InterPro"/>
</dbReference>
<proteinExistence type="inferred from homology"/>
<dbReference type="SUPFAM" id="SSF50249">
    <property type="entry name" value="Nucleic acid-binding proteins"/>
    <property type="match status" value="1"/>
</dbReference>
<evidence type="ECO:0000256" key="10">
    <source>
        <dbReference type="ARBA" id="ARBA00032163"/>
    </source>
</evidence>
<evidence type="ECO:0000256" key="5">
    <source>
        <dbReference type="ARBA" id="ARBA00022490"/>
    </source>
</evidence>
<comment type="subcellular location">
    <subcellularLocation>
        <location evidence="2 11">Cytoplasm</location>
    </subcellularLocation>
</comment>
<keyword evidence="8 11" id="KW-0385">Hypusine</keyword>
<dbReference type="PANTHER" id="PTHR11673">
    <property type="entry name" value="TRANSLATION INITIATION FACTOR 5A FAMILY MEMBER"/>
    <property type="match status" value="1"/>
</dbReference>
<dbReference type="PIRSF" id="PIRSF003025">
    <property type="entry name" value="eIF5A"/>
    <property type="match status" value="1"/>
</dbReference>
<evidence type="ECO:0000256" key="4">
    <source>
        <dbReference type="ARBA" id="ARBA00016327"/>
    </source>
</evidence>
<dbReference type="STRING" id="868131.MSWAN_0312"/>
<dbReference type="SMART" id="SM01376">
    <property type="entry name" value="eIF-5a"/>
    <property type="match status" value="1"/>
</dbReference>
<dbReference type="InterPro" id="IPR048670">
    <property type="entry name" value="IF5A-like_N"/>
</dbReference>
<evidence type="ECO:0000256" key="11">
    <source>
        <dbReference type="HAMAP-Rule" id="MF_00085"/>
    </source>
</evidence>
<evidence type="ECO:0000256" key="2">
    <source>
        <dbReference type="ARBA" id="ARBA00004496"/>
    </source>
</evidence>
<dbReference type="GeneID" id="10667796"/>
<dbReference type="InterPro" id="IPR020189">
    <property type="entry name" value="IF5A_C"/>
</dbReference>
<accession>F6D2J9</accession>
<dbReference type="GO" id="GO:0043022">
    <property type="term" value="F:ribosome binding"/>
    <property type="evidence" value="ECO:0007669"/>
    <property type="project" value="InterPro"/>
</dbReference>
<reference evidence="13 14" key="1">
    <citation type="journal article" date="2014" name="Int. J. Syst. Evol. Microbiol.">
        <title>Methanobacterium paludis sp. nov. and a novel strain of Methanobacterium lacus isolated from northern peatlands.</title>
        <authorList>
            <person name="Cadillo-Quiroz H."/>
            <person name="Brauer S.L."/>
            <person name="Goodson N."/>
            <person name="Yavitt J.B."/>
            <person name="Zinder S.H."/>
        </authorList>
    </citation>
    <scope>NUCLEOTIDE SEQUENCE [LARGE SCALE GENOMIC DNA]</scope>
    <source>
        <strain evidence="14">DSM 25820 / JCM 18151 / SWAN1</strain>
    </source>
</reference>
<dbReference type="InterPro" id="IPR022847">
    <property type="entry name" value="Transl_elong_IF5A_arc"/>
</dbReference>
<dbReference type="HAMAP" id="MF_00085">
    <property type="entry name" value="eIF_5A"/>
    <property type="match status" value="1"/>
</dbReference>
<evidence type="ECO:0000256" key="1">
    <source>
        <dbReference type="ARBA" id="ARBA00003980"/>
    </source>
</evidence>
<dbReference type="AlphaFoldDB" id="F6D2J9"/>
<dbReference type="KEGG" id="mew:MSWAN_0312"/>
<protein>
    <recommendedName>
        <fullName evidence="4 11">Translation initiation factor 5A</fullName>
    </recommendedName>
    <alternativeName>
        <fullName evidence="10 11">Hypusine-containing protein</fullName>
    </alternativeName>
    <alternativeName>
        <fullName evidence="9 11">eIF-5A</fullName>
    </alternativeName>
</protein>
<dbReference type="Gene3D" id="2.30.30.30">
    <property type="match status" value="1"/>
</dbReference>
<dbReference type="CDD" id="cd04467">
    <property type="entry name" value="S1_aIF5A"/>
    <property type="match status" value="1"/>
</dbReference>
<evidence type="ECO:0000313" key="14">
    <source>
        <dbReference type="Proteomes" id="UP000009231"/>
    </source>
</evidence>
<keyword evidence="14" id="KW-1185">Reference proteome</keyword>
<name>F6D2J9_METPW</name>
<dbReference type="Gene3D" id="2.40.50.140">
    <property type="entry name" value="Nucleic acid-binding proteins"/>
    <property type="match status" value="1"/>
</dbReference>
<dbReference type="InterPro" id="IPR001884">
    <property type="entry name" value="IF5A-like"/>
</dbReference>
<evidence type="ECO:0000256" key="7">
    <source>
        <dbReference type="ARBA" id="ARBA00022917"/>
    </source>
</evidence>
<evidence type="ECO:0000256" key="3">
    <source>
        <dbReference type="ARBA" id="ARBA00006016"/>
    </source>
</evidence>
<dbReference type="RefSeq" id="WP_013824858.1">
    <property type="nucleotide sequence ID" value="NC_015574.1"/>
</dbReference>
<evidence type="ECO:0000256" key="8">
    <source>
        <dbReference type="ARBA" id="ARBA00023071"/>
    </source>
</evidence>
<sequence>MSKKVVEVKTLKVGKYVILGGEASKIVGIQTSSPGKHGAAKARVDAVGIFDKQKRTLVKPVDAKVDVPMIDKRAAQVLALMGENVQLMDLESYETFDVPIPEDLKNDLAEGVEVGYIIAMGHKKLMRITKK</sequence>
<comment type="function">
    <text evidence="1 11">Functions by promoting the formation of the first peptide bond.</text>
</comment>
<dbReference type="InterPro" id="IPR019769">
    <property type="entry name" value="Trans_elong_IF5A_hypusine_site"/>
</dbReference>
<dbReference type="GO" id="GO:0045901">
    <property type="term" value="P:positive regulation of translational elongation"/>
    <property type="evidence" value="ECO:0007669"/>
    <property type="project" value="InterPro"/>
</dbReference>
<dbReference type="GO" id="GO:0003746">
    <property type="term" value="F:translation elongation factor activity"/>
    <property type="evidence" value="ECO:0007669"/>
    <property type="project" value="InterPro"/>
</dbReference>
<dbReference type="NCBIfam" id="NF003076">
    <property type="entry name" value="PRK03999.1"/>
    <property type="match status" value="1"/>
</dbReference>
<dbReference type="HOGENOM" id="CLU_102600_3_0_2"/>
<dbReference type="Pfam" id="PF21485">
    <property type="entry name" value="IF5A-like_N"/>
    <property type="match status" value="1"/>
</dbReference>
<dbReference type="SUPFAM" id="SSF50104">
    <property type="entry name" value="Translation proteins SH3-like domain"/>
    <property type="match status" value="1"/>
</dbReference>
<dbReference type="GO" id="GO:0003743">
    <property type="term" value="F:translation initiation factor activity"/>
    <property type="evidence" value="ECO:0007669"/>
    <property type="project" value="UniProtKB-UniRule"/>
</dbReference>
<dbReference type="eggNOG" id="arCOG04277">
    <property type="taxonomic scope" value="Archaea"/>
</dbReference>
<gene>
    <name evidence="11" type="primary">eif5a</name>
    <name evidence="13" type="ordered locus">MSWAN_0312</name>
</gene>
<dbReference type="Proteomes" id="UP000009231">
    <property type="component" value="Chromosome"/>
</dbReference>
<evidence type="ECO:0000256" key="9">
    <source>
        <dbReference type="ARBA" id="ARBA00032030"/>
    </source>
</evidence>
<evidence type="ECO:0000313" key="13">
    <source>
        <dbReference type="EMBL" id="AEG17356.1"/>
    </source>
</evidence>
<feature type="domain" description="Translation initiation factor 5A C-terminal" evidence="12">
    <location>
        <begin position="69"/>
        <end position="129"/>
    </location>
</feature>
<dbReference type="InterPro" id="IPR012340">
    <property type="entry name" value="NA-bd_OB-fold"/>
</dbReference>
<organism evidence="13 14">
    <name type="scientific">Methanobacterium paludis (strain DSM 25820 / JCM 18151 / SWAN1)</name>
    <dbReference type="NCBI Taxonomy" id="868131"/>
    <lineage>
        <taxon>Archaea</taxon>
        <taxon>Methanobacteriati</taxon>
        <taxon>Methanobacteriota</taxon>
        <taxon>Methanomada group</taxon>
        <taxon>Methanobacteria</taxon>
        <taxon>Methanobacteriales</taxon>
        <taxon>Methanobacteriaceae</taxon>
        <taxon>Methanobacterium</taxon>
    </lineage>
</organism>
<dbReference type="InterPro" id="IPR014722">
    <property type="entry name" value="Rib_uL2_dom2"/>
</dbReference>
<dbReference type="PROSITE" id="PS00302">
    <property type="entry name" value="IF5A_HYPUSINE"/>
    <property type="match status" value="1"/>
</dbReference>